<dbReference type="InterPro" id="IPR029057">
    <property type="entry name" value="PRTase-like"/>
</dbReference>
<comment type="caution">
    <text evidence="2">The sequence shown here is derived from an EMBL/GenBank/DDBJ whole genome shotgun (WGS) entry which is preliminary data.</text>
</comment>
<sequence>MADLLKTAVPPERVCPQCGGAGDGRTPCGACQKKPPPFDLLWSSCRYEPPISGIIHEFKHLRRLGLRRPLSCLMAALPPPWLQTERFDGLLAVPLSRERLLHRGFNQCAELARLIAPYYGLDVLPDNTVFRRPSVPQSTLPYDRRRKNARGLFEVRGGVKKRNLLLIDDVATTNATLAELARSLKRAGAARVCCWTLAQAKMQKS</sequence>
<dbReference type="CDD" id="cd06223">
    <property type="entry name" value="PRTases_typeI"/>
    <property type="match status" value="1"/>
</dbReference>
<dbReference type="STRING" id="267212.GCA_001063965_00248"/>
<dbReference type="InterPro" id="IPR051910">
    <property type="entry name" value="ComF/GntX_DNA_util-trans"/>
</dbReference>
<dbReference type="PANTHER" id="PTHR47505:SF1">
    <property type="entry name" value="DNA UTILIZATION PROTEIN YHGH"/>
    <property type="match status" value="1"/>
</dbReference>
<dbReference type="EMBL" id="AFAY01000016">
    <property type="protein sequence ID" value="EGF11452.1"/>
    <property type="molecule type" value="Genomic_DNA"/>
</dbReference>
<keyword evidence="3" id="KW-1185">Reference proteome</keyword>
<dbReference type="SUPFAM" id="SSF53271">
    <property type="entry name" value="PRTase-like"/>
    <property type="match status" value="1"/>
</dbReference>
<evidence type="ECO:0000256" key="1">
    <source>
        <dbReference type="ARBA" id="ARBA00008007"/>
    </source>
</evidence>
<organism evidence="2 3">
    <name type="scientific">Neisseria bacilliformis ATCC BAA-1200</name>
    <dbReference type="NCBI Taxonomy" id="888742"/>
    <lineage>
        <taxon>Bacteria</taxon>
        <taxon>Pseudomonadati</taxon>
        <taxon>Pseudomonadota</taxon>
        <taxon>Betaproteobacteria</taxon>
        <taxon>Neisseriales</taxon>
        <taxon>Neisseriaceae</taxon>
        <taxon>Neisseria</taxon>
    </lineage>
</organism>
<proteinExistence type="inferred from homology"/>
<evidence type="ECO:0000313" key="2">
    <source>
        <dbReference type="EMBL" id="EGF11452.1"/>
    </source>
</evidence>
<comment type="similarity">
    <text evidence="1">Belongs to the ComF/GntX family.</text>
</comment>
<protein>
    <submittedName>
        <fullName evidence="2">Competence protein F</fullName>
    </submittedName>
</protein>
<dbReference type="Proteomes" id="UP000004105">
    <property type="component" value="Unassembled WGS sequence"/>
</dbReference>
<dbReference type="Gene3D" id="3.40.50.2020">
    <property type="match status" value="1"/>
</dbReference>
<dbReference type="OrthoDB" id="9793412at2"/>
<name>F2BAV6_9NEIS</name>
<dbReference type="AlphaFoldDB" id="F2BAV6"/>
<evidence type="ECO:0000313" key="3">
    <source>
        <dbReference type="Proteomes" id="UP000004105"/>
    </source>
</evidence>
<gene>
    <name evidence="2" type="primary">comF</name>
    <name evidence="2" type="ORF">HMPREF9123_0860</name>
</gene>
<reference evidence="2 3" key="1">
    <citation type="submission" date="2011-02" db="EMBL/GenBank/DDBJ databases">
        <authorList>
            <person name="Muzny D."/>
            <person name="Qin X."/>
            <person name="Deng J."/>
            <person name="Jiang H."/>
            <person name="Liu Y."/>
            <person name="Qu J."/>
            <person name="Song X.-Z."/>
            <person name="Zhang L."/>
            <person name="Thornton R."/>
            <person name="Coyle M."/>
            <person name="Francisco L."/>
            <person name="Jackson L."/>
            <person name="Javaid M."/>
            <person name="Korchina V."/>
            <person name="Kovar C."/>
            <person name="Mata R."/>
            <person name="Mathew T."/>
            <person name="Ngo R."/>
            <person name="Nguyen L."/>
            <person name="Nguyen N."/>
            <person name="Okwuonu G."/>
            <person name="Ongeri F."/>
            <person name="Pham C."/>
            <person name="Simmons D."/>
            <person name="Wilczek-Boney K."/>
            <person name="Hale W."/>
            <person name="Jakkamsetti A."/>
            <person name="Pham P."/>
            <person name="Ruth R."/>
            <person name="San Lucas F."/>
            <person name="Warren J."/>
            <person name="Zhang J."/>
            <person name="Zhao Z."/>
            <person name="Zhou C."/>
            <person name="Zhu D."/>
            <person name="Lee S."/>
            <person name="Bess C."/>
            <person name="Blankenburg K."/>
            <person name="Forbes L."/>
            <person name="Fu Q."/>
            <person name="Gubbala S."/>
            <person name="Hirani K."/>
            <person name="Jayaseelan J.C."/>
            <person name="Lara F."/>
            <person name="Munidasa M."/>
            <person name="Palculict T."/>
            <person name="Patil S."/>
            <person name="Pu L.-L."/>
            <person name="Saada N."/>
            <person name="Tang L."/>
            <person name="Weissenberger G."/>
            <person name="Zhu Y."/>
            <person name="Hemphill L."/>
            <person name="Shang Y."/>
            <person name="Youmans B."/>
            <person name="Ayvaz T."/>
            <person name="Ross M."/>
            <person name="Santibanez J."/>
            <person name="Aqrawi P."/>
            <person name="Gross S."/>
            <person name="Joshi V."/>
            <person name="Fowler G."/>
            <person name="Nazareth L."/>
            <person name="Reid J."/>
            <person name="Worley K."/>
            <person name="Petrosino J."/>
            <person name="Highlander S."/>
            <person name="Gibbs R."/>
        </authorList>
    </citation>
    <scope>NUCLEOTIDE SEQUENCE [LARGE SCALE GENOMIC DNA]</scope>
    <source>
        <strain evidence="2 3">ATCC BAA-1200</strain>
    </source>
</reference>
<accession>F2BAV6</accession>
<dbReference type="HOGENOM" id="CLU_054549_0_2_4"/>
<dbReference type="InterPro" id="IPR000836">
    <property type="entry name" value="PRTase_dom"/>
</dbReference>
<dbReference type="PANTHER" id="PTHR47505">
    <property type="entry name" value="DNA UTILIZATION PROTEIN YHGH"/>
    <property type="match status" value="1"/>
</dbReference>